<dbReference type="InterPro" id="IPR056884">
    <property type="entry name" value="NPHP3-like_N"/>
</dbReference>
<dbReference type="PROSITE" id="PS50837">
    <property type="entry name" value="NACHT"/>
    <property type="match status" value="1"/>
</dbReference>
<dbReference type="InterPro" id="IPR007111">
    <property type="entry name" value="NACHT_NTPase"/>
</dbReference>
<proteinExistence type="predicted"/>
<accession>A0A166DGZ9</accession>
<dbReference type="SUPFAM" id="SSF52540">
    <property type="entry name" value="P-loop containing nucleoside triphosphate hydrolases"/>
    <property type="match status" value="1"/>
</dbReference>
<reference evidence="3 4" key="1">
    <citation type="journal article" date="2016" name="Mol. Biol. Evol.">
        <title>Comparative Genomics of Early-Diverging Mushroom-Forming Fungi Provides Insights into the Origins of Lignocellulose Decay Capabilities.</title>
        <authorList>
            <person name="Nagy L.G."/>
            <person name="Riley R."/>
            <person name="Tritt A."/>
            <person name="Adam C."/>
            <person name="Daum C."/>
            <person name="Floudas D."/>
            <person name="Sun H."/>
            <person name="Yadav J.S."/>
            <person name="Pangilinan J."/>
            <person name="Larsson K.H."/>
            <person name="Matsuura K."/>
            <person name="Barry K."/>
            <person name="Labutti K."/>
            <person name="Kuo R."/>
            <person name="Ohm R.A."/>
            <person name="Bhattacharya S.S."/>
            <person name="Shirouzu T."/>
            <person name="Yoshinaga Y."/>
            <person name="Martin F.M."/>
            <person name="Grigoriev I.V."/>
            <person name="Hibbett D.S."/>
        </authorList>
    </citation>
    <scope>NUCLEOTIDE SEQUENCE [LARGE SCALE GENOMIC DNA]</scope>
    <source>
        <strain evidence="3 4">CBS 109695</strain>
    </source>
</reference>
<organism evidence="3 4">
    <name type="scientific">Athelia psychrophila</name>
    <dbReference type="NCBI Taxonomy" id="1759441"/>
    <lineage>
        <taxon>Eukaryota</taxon>
        <taxon>Fungi</taxon>
        <taxon>Dikarya</taxon>
        <taxon>Basidiomycota</taxon>
        <taxon>Agaricomycotina</taxon>
        <taxon>Agaricomycetes</taxon>
        <taxon>Agaricomycetidae</taxon>
        <taxon>Atheliales</taxon>
        <taxon>Atheliaceae</taxon>
        <taxon>Athelia</taxon>
    </lineage>
</organism>
<dbReference type="Proteomes" id="UP000076532">
    <property type="component" value="Unassembled WGS sequence"/>
</dbReference>
<dbReference type="STRING" id="436010.A0A166DGZ9"/>
<dbReference type="Pfam" id="PF24883">
    <property type="entry name" value="NPHP3_N"/>
    <property type="match status" value="1"/>
</dbReference>
<evidence type="ECO:0000256" key="1">
    <source>
        <dbReference type="ARBA" id="ARBA00022737"/>
    </source>
</evidence>
<dbReference type="PANTHER" id="PTHR10039:SF14">
    <property type="entry name" value="NACHT DOMAIN-CONTAINING PROTEIN"/>
    <property type="match status" value="1"/>
</dbReference>
<sequence length="361" mass="39408">MMPFSLAAQSSYEERDPRHLLEIILEKYRDISQQLDTQRSPLTSKSATSLSQRPAMVFNTSATYGGHVTNVAGDQNVYGLDGDRQAINLTLDKLVYAEGASWDPTMTCLPGTRATVLSVIHAWARSLDGQNVFWLKGVAGSGKSAIAHTIAQSLHKDGRLASSFFFNRSFAARSTSQPLFTTIARDIAARYPAIAADICATLEDDPSLASAPLSRQFEECILGPLRRHSTGHSGSLVIVIDALDETISDEDPDIELLRILRAEAYKLPPQVRILVTSRPTRDVVDYLAGRDHIMSHPIDVDSVESGQDIGAYIDDQLRDGILCQRMGTPGLDKVLIGELKKIGGRTVHMDSNRLSVSSKCG</sequence>
<dbReference type="Gene3D" id="3.40.50.300">
    <property type="entry name" value="P-loop containing nucleotide triphosphate hydrolases"/>
    <property type="match status" value="1"/>
</dbReference>
<keyword evidence="1" id="KW-0677">Repeat</keyword>
<gene>
    <name evidence="3" type="ORF">FIBSPDRAFT_833772</name>
</gene>
<dbReference type="EMBL" id="KV417613">
    <property type="protein sequence ID" value="KZP14702.1"/>
    <property type="molecule type" value="Genomic_DNA"/>
</dbReference>
<protein>
    <recommendedName>
        <fullName evidence="2">NACHT domain-containing protein</fullName>
    </recommendedName>
</protein>
<evidence type="ECO:0000313" key="3">
    <source>
        <dbReference type="EMBL" id="KZP14702.1"/>
    </source>
</evidence>
<name>A0A166DGZ9_9AGAM</name>
<dbReference type="PANTHER" id="PTHR10039">
    <property type="entry name" value="AMELOGENIN"/>
    <property type="match status" value="1"/>
</dbReference>
<feature type="domain" description="NACHT" evidence="2">
    <location>
        <begin position="131"/>
        <end position="279"/>
    </location>
</feature>
<dbReference type="OrthoDB" id="5106486at2759"/>
<evidence type="ECO:0000259" key="2">
    <source>
        <dbReference type="PROSITE" id="PS50837"/>
    </source>
</evidence>
<evidence type="ECO:0000313" key="4">
    <source>
        <dbReference type="Proteomes" id="UP000076532"/>
    </source>
</evidence>
<keyword evidence="4" id="KW-1185">Reference proteome</keyword>
<dbReference type="AlphaFoldDB" id="A0A166DGZ9"/>
<dbReference type="InterPro" id="IPR027417">
    <property type="entry name" value="P-loop_NTPase"/>
</dbReference>